<gene>
    <name evidence="1" type="ORF">M3I41_03940</name>
</gene>
<dbReference type="AlphaFoldDB" id="A0A9E7AKR7"/>
<evidence type="ECO:0000313" key="2">
    <source>
        <dbReference type="Proteomes" id="UP000830236"/>
    </source>
</evidence>
<organism evidence="1 2">
    <name type="scientific">Actinomyces graevenitzii</name>
    <dbReference type="NCBI Taxonomy" id="55565"/>
    <lineage>
        <taxon>Bacteria</taxon>
        <taxon>Bacillati</taxon>
        <taxon>Actinomycetota</taxon>
        <taxon>Actinomycetes</taxon>
        <taxon>Actinomycetales</taxon>
        <taxon>Actinomycetaceae</taxon>
        <taxon>Actinomyces</taxon>
    </lineage>
</organism>
<evidence type="ECO:0000313" key="1">
    <source>
        <dbReference type="EMBL" id="UQF80424.1"/>
    </source>
</evidence>
<name>A0A9E7AKR7_9ACTO</name>
<dbReference type="KEGG" id="agh:M3I41_03940"/>
<reference evidence="1" key="1">
    <citation type="submission" date="2022-05" db="EMBL/GenBank/DDBJ databases">
        <title>Using nanopore sequencing to obtain complete genomes from saliva samples.</title>
        <authorList>
            <person name="Baker J.L."/>
        </authorList>
    </citation>
    <scope>NUCLEOTIDE SEQUENCE</scope>
    <source>
        <strain evidence="1">JCVI-JB-Ag32</strain>
    </source>
</reference>
<dbReference type="EMBL" id="CP097095">
    <property type="protein sequence ID" value="UQF80424.1"/>
    <property type="molecule type" value="Genomic_DNA"/>
</dbReference>
<dbReference type="Proteomes" id="UP000830236">
    <property type="component" value="Chromosome"/>
</dbReference>
<sequence length="82" mass="8661">MIEALVVHAGDYGMSVPEELRPKMKESSAMAKALRALDALPHAPTRHAREAAEALSAALGVRALLLVFRGGCSPGLVHVYSP</sequence>
<accession>A0A9E7AKR7</accession>
<proteinExistence type="predicted"/>
<protein>
    <submittedName>
        <fullName evidence="1">Uncharacterized protein</fullName>
    </submittedName>
</protein>